<gene>
    <name evidence="1" type="ORF">A3D25_05775</name>
</gene>
<dbReference type="AlphaFoldDB" id="A0A1F5KIH5"/>
<sequence length="297" mass="34592">MLEPRREAGNRFKFDQMLALAREGRLRDAPPQAIRDATEPTKDHFFPQVSAGNVLLHRAVKNYHPTAGIVDSSYNIFLLPKLLHAEFDGRYKIPAFWGEDRPEYQDAGEVLGTLYRGNPIRLIEALARHQPLSPEPVIFSDEVLAKQLLLARFISMARSIDGRLVSLADDVHWERYGLPRPDSHQREAGRELAHHQELMFKRAIDPARDFKEALRVTKKPEPEDPLLWQACQRVYNRQNSQVSRQAWKSHMRWAFKIWGNQAQRIGFTEWREQFDVPTRTERLYFHAQFANIPASHI</sequence>
<proteinExistence type="predicted"/>
<dbReference type="EMBL" id="MFDD01000007">
    <property type="protein sequence ID" value="OGE40639.1"/>
    <property type="molecule type" value="Genomic_DNA"/>
</dbReference>
<reference evidence="1 2" key="1">
    <citation type="journal article" date="2016" name="Nat. Commun.">
        <title>Thousands of microbial genomes shed light on interconnected biogeochemical processes in an aquifer system.</title>
        <authorList>
            <person name="Anantharaman K."/>
            <person name="Brown C.T."/>
            <person name="Hug L.A."/>
            <person name="Sharon I."/>
            <person name="Castelle C.J."/>
            <person name="Probst A.J."/>
            <person name="Thomas B.C."/>
            <person name="Singh A."/>
            <person name="Wilkins M.J."/>
            <person name="Karaoz U."/>
            <person name="Brodie E.L."/>
            <person name="Williams K.H."/>
            <person name="Hubbard S.S."/>
            <person name="Banfield J.F."/>
        </authorList>
    </citation>
    <scope>NUCLEOTIDE SEQUENCE [LARGE SCALE GENOMIC DNA]</scope>
</reference>
<name>A0A1F5KIH5_9BACT</name>
<evidence type="ECO:0000313" key="2">
    <source>
        <dbReference type="Proteomes" id="UP000177328"/>
    </source>
</evidence>
<comment type="caution">
    <text evidence="1">The sequence shown here is derived from an EMBL/GenBank/DDBJ whole genome shotgun (WGS) entry which is preliminary data.</text>
</comment>
<protein>
    <submittedName>
        <fullName evidence="1">Uncharacterized protein</fullName>
    </submittedName>
</protein>
<organism evidence="1 2">
    <name type="scientific">Candidatus Daviesbacteria bacterium RIFCSPHIGHO2_02_FULL_43_12</name>
    <dbReference type="NCBI Taxonomy" id="1797776"/>
    <lineage>
        <taxon>Bacteria</taxon>
        <taxon>Candidatus Daviesiibacteriota</taxon>
    </lineage>
</organism>
<evidence type="ECO:0000313" key="1">
    <source>
        <dbReference type="EMBL" id="OGE40639.1"/>
    </source>
</evidence>
<dbReference type="Proteomes" id="UP000177328">
    <property type="component" value="Unassembled WGS sequence"/>
</dbReference>
<accession>A0A1F5KIH5</accession>